<evidence type="ECO:0000256" key="2">
    <source>
        <dbReference type="SAM" id="SignalP"/>
    </source>
</evidence>
<keyword evidence="1" id="KW-0812">Transmembrane</keyword>
<feature type="transmembrane region" description="Helical" evidence="1">
    <location>
        <begin position="185"/>
        <end position="204"/>
    </location>
</feature>
<accession>A0ABY5DL26</accession>
<feature type="transmembrane region" description="Helical" evidence="1">
    <location>
        <begin position="244"/>
        <end position="271"/>
    </location>
</feature>
<proteinExistence type="predicted"/>
<name>A0ABY5DL26_9ACTN</name>
<feature type="transmembrane region" description="Helical" evidence="1">
    <location>
        <begin position="283"/>
        <end position="301"/>
    </location>
</feature>
<evidence type="ECO:0000313" key="4">
    <source>
        <dbReference type="Proteomes" id="UP001056035"/>
    </source>
</evidence>
<feature type="chain" id="PRO_5046682585" description="DUF2029 domain-containing protein" evidence="2">
    <location>
        <begin position="20"/>
        <end position="477"/>
    </location>
</feature>
<reference evidence="3 4" key="1">
    <citation type="submission" date="2022-06" db="EMBL/GenBank/DDBJ databases">
        <title>Paraconexibacter antarcticus.</title>
        <authorList>
            <person name="Kim C.S."/>
        </authorList>
    </citation>
    <scope>NUCLEOTIDE SEQUENCE [LARGE SCALE GENOMIC DNA]</scope>
    <source>
        <strain evidence="3 4">02-257</strain>
    </source>
</reference>
<keyword evidence="1" id="KW-1133">Transmembrane helix</keyword>
<gene>
    <name evidence="3" type="ORF">NBH00_14040</name>
</gene>
<dbReference type="RefSeq" id="WP_254569220.1">
    <property type="nucleotide sequence ID" value="NZ_CP098502.1"/>
</dbReference>
<sequence length="477" mass="50071">MKPRDVALLVLAAALAAVALRDGVAPHDEGLMLAWGQRIADGQLPYRDFWCNYGPAQPYVLGGLTAVLGPSLLAWRIVRVLVGAVAAWLAYRLVRDEAEGAPHAEAWALGAWAASAGALAWPLLPSPTVPALALGLAALWAARTHPALAGALAGAAGLFRPELGVAFAVAVFWRAGRSLGAARRAPIGAAAVFGLGWLPFVVAAPGDVAGQVVGFLGKQSDQRLPFPPPYHDGLDPNKLLEGHIAVILVAAAVLWAALRRGPAWLLVPLLASVGYLLARADEFHLVPLGVLVAVGLGVAGARAPGRAGSLVAAALLALIALHGLDRQAGRWRHPGPLAAVPGPAGDGVRTTPADAAALRRLRAALATPGPLLVLPPRTDRVRVGDPLLNVITGRRNPTRYDVMQPGVVTTAKVQREMIGDLRAAPGTRVVRWTAPAARLREPNASGREHGARLLDRWIARRYRPVLRAGPYVLLVRR</sequence>
<keyword evidence="2" id="KW-0732">Signal</keyword>
<organism evidence="3 4">
    <name type="scientific">Paraconexibacter antarcticus</name>
    <dbReference type="NCBI Taxonomy" id="2949664"/>
    <lineage>
        <taxon>Bacteria</taxon>
        <taxon>Bacillati</taxon>
        <taxon>Actinomycetota</taxon>
        <taxon>Thermoleophilia</taxon>
        <taxon>Solirubrobacterales</taxon>
        <taxon>Paraconexibacteraceae</taxon>
        <taxon>Paraconexibacter</taxon>
    </lineage>
</organism>
<keyword evidence="1" id="KW-0472">Membrane</keyword>
<feature type="signal peptide" evidence="2">
    <location>
        <begin position="1"/>
        <end position="19"/>
    </location>
</feature>
<feature type="transmembrane region" description="Helical" evidence="1">
    <location>
        <begin position="144"/>
        <end position="173"/>
    </location>
</feature>
<keyword evidence="4" id="KW-1185">Reference proteome</keyword>
<evidence type="ECO:0000256" key="1">
    <source>
        <dbReference type="SAM" id="Phobius"/>
    </source>
</evidence>
<evidence type="ECO:0008006" key="5">
    <source>
        <dbReference type="Google" id="ProtNLM"/>
    </source>
</evidence>
<evidence type="ECO:0000313" key="3">
    <source>
        <dbReference type="EMBL" id="UTI62483.1"/>
    </source>
</evidence>
<dbReference type="EMBL" id="CP098502">
    <property type="protein sequence ID" value="UTI62483.1"/>
    <property type="molecule type" value="Genomic_DNA"/>
</dbReference>
<feature type="transmembrane region" description="Helical" evidence="1">
    <location>
        <begin position="307"/>
        <end position="324"/>
    </location>
</feature>
<dbReference type="Proteomes" id="UP001056035">
    <property type="component" value="Chromosome"/>
</dbReference>
<protein>
    <recommendedName>
        <fullName evidence="5">DUF2029 domain-containing protein</fullName>
    </recommendedName>
</protein>